<dbReference type="CDD" id="cd00311">
    <property type="entry name" value="TIM"/>
    <property type="match status" value="1"/>
</dbReference>
<evidence type="ECO:0000256" key="2">
    <source>
        <dbReference type="ARBA" id="ARBA00007422"/>
    </source>
</evidence>
<accession>A0A7V5XHG2</accession>
<dbReference type="InterPro" id="IPR022896">
    <property type="entry name" value="TrioseP_Isoase_bac/euk"/>
</dbReference>
<protein>
    <recommendedName>
        <fullName evidence="7 8">Triosephosphate isomerase</fullName>
        <shortName evidence="7">TIM</shortName>
        <shortName evidence="7">TPI</shortName>
        <ecNumber evidence="7 8">5.3.1.1</ecNumber>
    </recommendedName>
    <alternativeName>
        <fullName evidence="7">Triose-phosphate isomerase</fullName>
    </alternativeName>
</protein>
<dbReference type="GO" id="GO:0046166">
    <property type="term" value="P:glyceraldehyde-3-phosphate biosynthetic process"/>
    <property type="evidence" value="ECO:0007669"/>
    <property type="project" value="TreeGrafter"/>
</dbReference>
<dbReference type="UniPathway" id="UPA00109">
    <property type="reaction ID" value="UER00189"/>
</dbReference>
<keyword evidence="4 7" id="KW-0963">Cytoplasm</keyword>
<proteinExistence type="inferred from homology"/>
<dbReference type="EC" id="5.3.1.1" evidence="7 8"/>
<comment type="caution">
    <text evidence="9">The sequence shown here is derived from an EMBL/GenBank/DDBJ whole genome shotgun (WGS) entry which is preliminary data.</text>
</comment>
<reference evidence="9" key="1">
    <citation type="journal article" date="2020" name="mSystems">
        <title>Genome- and Community-Level Interaction Insights into Carbon Utilization and Element Cycling Functions of Hydrothermarchaeota in Hydrothermal Sediment.</title>
        <authorList>
            <person name="Zhou Z."/>
            <person name="Liu Y."/>
            <person name="Xu W."/>
            <person name="Pan J."/>
            <person name="Luo Z.H."/>
            <person name="Li M."/>
        </authorList>
    </citation>
    <scope>NUCLEOTIDE SEQUENCE [LARGE SCALE GENOMIC DNA]</scope>
    <source>
        <strain evidence="9">SpSt-106</strain>
    </source>
</reference>
<name>A0A7V5XHG2_9BACT</name>
<dbReference type="EMBL" id="DRWR01000115">
    <property type="protein sequence ID" value="HHQ16542.1"/>
    <property type="molecule type" value="Genomic_DNA"/>
</dbReference>
<gene>
    <name evidence="7" type="primary">tpiA</name>
    <name evidence="9" type="ORF">ENM15_07005</name>
</gene>
<dbReference type="PANTHER" id="PTHR21139:SF42">
    <property type="entry name" value="TRIOSEPHOSPHATE ISOMERASE"/>
    <property type="match status" value="1"/>
</dbReference>
<comment type="catalytic activity">
    <reaction evidence="7 8">
        <text>D-glyceraldehyde 3-phosphate = dihydroxyacetone phosphate</text>
        <dbReference type="Rhea" id="RHEA:18585"/>
        <dbReference type="ChEBI" id="CHEBI:57642"/>
        <dbReference type="ChEBI" id="CHEBI:59776"/>
        <dbReference type="EC" id="5.3.1.1"/>
    </reaction>
</comment>
<dbReference type="Pfam" id="PF00121">
    <property type="entry name" value="TIM"/>
    <property type="match status" value="1"/>
</dbReference>
<feature type="binding site" evidence="7">
    <location>
        <begin position="237"/>
        <end position="238"/>
    </location>
    <ligand>
        <name>substrate</name>
    </ligand>
</feature>
<dbReference type="GO" id="GO:0004807">
    <property type="term" value="F:triose-phosphate isomerase activity"/>
    <property type="evidence" value="ECO:0007669"/>
    <property type="project" value="UniProtKB-UniRule"/>
</dbReference>
<feature type="active site" description="Proton acceptor" evidence="7">
    <location>
        <position position="170"/>
    </location>
</feature>
<comment type="subcellular location">
    <subcellularLocation>
        <location evidence="7 8">Cytoplasm</location>
    </subcellularLocation>
</comment>
<evidence type="ECO:0000256" key="1">
    <source>
        <dbReference type="ARBA" id="ARBA00004680"/>
    </source>
</evidence>
<evidence type="ECO:0000256" key="8">
    <source>
        <dbReference type="RuleBase" id="RU363013"/>
    </source>
</evidence>
<organism evidence="9">
    <name type="scientific">Thermodesulfobacterium geofontis</name>
    <dbReference type="NCBI Taxonomy" id="1295609"/>
    <lineage>
        <taxon>Bacteria</taxon>
        <taxon>Pseudomonadati</taxon>
        <taxon>Thermodesulfobacteriota</taxon>
        <taxon>Thermodesulfobacteria</taxon>
        <taxon>Thermodesulfobacteriales</taxon>
        <taxon>Thermodesulfobacteriaceae</taxon>
        <taxon>Thermodesulfobacterium</taxon>
    </lineage>
</organism>
<dbReference type="PANTHER" id="PTHR21139">
    <property type="entry name" value="TRIOSEPHOSPHATE ISOMERASE"/>
    <property type="match status" value="1"/>
</dbReference>
<dbReference type="GO" id="GO:0006094">
    <property type="term" value="P:gluconeogenesis"/>
    <property type="evidence" value="ECO:0007669"/>
    <property type="project" value="UniProtKB-UniRule"/>
</dbReference>
<comment type="function">
    <text evidence="7">Involved in the gluconeogenesis. Catalyzes stereospecifically the conversion of dihydroxyacetone phosphate (DHAP) to D-glyceraldehyde-3-phosphate (G3P).</text>
</comment>
<comment type="subunit">
    <text evidence="7 8">Homodimer.</text>
</comment>
<comment type="similarity">
    <text evidence="2 7 8">Belongs to the triosephosphate isomerase family.</text>
</comment>
<dbReference type="InterPro" id="IPR035990">
    <property type="entry name" value="TIM_sf"/>
</dbReference>
<dbReference type="SUPFAM" id="SSF51351">
    <property type="entry name" value="Triosephosphate isomerase (TIM)"/>
    <property type="match status" value="1"/>
</dbReference>
<dbReference type="NCBIfam" id="TIGR00419">
    <property type="entry name" value="tim"/>
    <property type="match status" value="1"/>
</dbReference>
<comment type="pathway">
    <text evidence="1 7 8">Carbohydrate degradation; glycolysis; D-glyceraldehyde 3-phosphate from glycerone phosphate: step 1/1.</text>
</comment>
<dbReference type="InterPro" id="IPR020861">
    <property type="entry name" value="Triosephosphate_isomerase_AS"/>
</dbReference>
<dbReference type="InterPro" id="IPR000652">
    <property type="entry name" value="Triosephosphate_isomerase"/>
</dbReference>
<dbReference type="GO" id="GO:0019563">
    <property type="term" value="P:glycerol catabolic process"/>
    <property type="evidence" value="ECO:0007669"/>
    <property type="project" value="TreeGrafter"/>
</dbReference>
<sequence length="257" mass="29226">MRKYLFAGNWKMNKTLKEVEEYFNKFLKRLSEIDFSDKEIMIAPPFTVLAYSQNFIKNSPLKLGAQNSCWEERGAFTGEISPIMLKELGVEYVILGHSERRHIFGESDQLIAKRVEGVYKFGLIPILCVGETLEERNKGKTLEIVERQLLEGLSKIKNIKGGDKIVIAYEPVWAIGTGINATPEQAEEVQSFIREKLENLYSEEISMQIRILYGGSVTPDNIQDLMRKPNIDGVLVGGASLDPEKFFKICNVKVEKE</sequence>
<keyword evidence="6 7" id="KW-0413">Isomerase</keyword>
<keyword evidence="3 7" id="KW-0312">Gluconeogenesis</keyword>
<dbReference type="GO" id="GO:0006096">
    <property type="term" value="P:glycolytic process"/>
    <property type="evidence" value="ECO:0007669"/>
    <property type="project" value="UniProtKB-UniRule"/>
</dbReference>
<dbReference type="HAMAP" id="MF_00147_B">
    <property type="entry name" value="TIM_B"/>
    <property type="match status" value="1"/>
</dbReference>
<dbReference type="PROSITE" id="PS51440">
    <property type="entry name" value="TIM_2"/>
    <property type="match status" value="1"/>
</dbReference>
<dbReference type="Gene3D" id="3.20.20.70">
    <property type="entry name" value="Aldolase class I"/>
    <property type="match status" value="1"/>
</dbReference>
<evidence type="ECO:0000256" key="3">
    <source>
        <dbReference type="ARBA" id="ARBA00022432"/>
    </source>
</evidence>
<comment type="pathway">
    <text evidence="7 8">Carbohydrate biosynthesis; gluconeogenesis.</text>
</comment>
<evidence type="ECO:0000256" key="6">
    <source>
        <dbReference type="ARBA" id="ARBA00023235"/>
    </source>
</evidence>
<dbReference type="FunFam" id="3.20.20.70:FF:000016">
    <property type="entry name" value="Triosephosphate isomerase"/>
    <property type="match status" value="1"/>
</dbReference>
<evidence type="ECO:0000256" key="5">
    <source>
        <dbReference type="ARBA" id="ARBA00023152"/>
    </source>
</evidence>
<keyword evidence="5 7" id="KW-0324">Glycolysis</keyword>
<evidence type="ECO:0000256" key="4">
    <source>
        <dbReference type="ARBA" id="ARBA00022490"/>
    </source>
</evidence>
<dbReference type="AlphaFoldDB" id="A0A7V5XHG2"/>
<dbReference type="GO" id="GO:0005829">
    <property type="term" value="C:cytosol"/>
    <property type="evidence" value="ECO:0007669"/>
    <property type="project" value="TreeGrafter"/>
</dbReference>
<feature type="binding site" evidence="7">
    <location>
        <position position="176"/>
    </location>
    <ligand>
        <name>substrate</name>
    </ligand>
</feature>
<dbReference type="UniPathway" id="UPA00138"/>
<feature type="active site" description="Electrophile" evidence="7">
    <location>
        <position position="97"/>
    </location>
</feature>
<evidence type="ECO:0000256" key="7">
    <source>
        <dbReference type="HAMAP-Rule" id="MF_00147"/>
    </source>
</evidence>
<evidence type="ECO:0000313" key="9">
    <source>
        <dbReference type="EMBL" id="HHQ16542.1"/>
    </source>
</evidence>
<feature type="binding site" evidence="7">
    <location>
        <position position="216"/>
    </location>
    <ligand>
        <name>substrate</name>
    </ligand>
</feature>
<dbReference type="InterPro" id="IPR013785">
    <property type="entry name" value="Aldolase_TIM"/>
</dbReference>
<dbReference type="PROSITE" id="PS00171">
    <property type="entry name" value="TIM_1"/>
    <property type="match status" value="1"/>
</dbReference>
<feature type="binding site" evidence="7">
    <location>
        <begin position="9"/>
        <end position="11"/>
    </location>
    <ligand>
        <name>substrate</name>
    </ligand>
</feature>